<protein>
    <submittedName>
        <fullName evidence="2">Uncharacterized protein</fullName>
    </submittedName>
</protein>
<dbReference type="Gramene" id="AET5Gv20953100.8">
    <property type="protein sequence ID" value="AET5Gv20953100.8"/>
    <property type="gene ID" value="AET5Gv20953100"/>
</dbReference>
<reference evidence="2" key="3">
    <citation type="journal article" date="2017" name="Nature">
        <title>Genome sequence of the progenitor of the wheat D genome Aegilops tauschii.</title>
        <authorList>
            <person name="Luo M.C."/>
            <person name="Gu Y.Q."/>
            <person name="Puiu D."/>
            <person name="Wang H."/>
            <person name="Twardziok S.O."/>
            <person name="Deal K.R."/>
            <person name="Huo N."/>
            <person name="Zhu T."/>
            <person name="Wang L."/>
            <person name="Wang Y."/>
            <person name="McGuire P.E."/>
            <person name="Liu S."/>
            <person name="Long H."/>
            <person name="Ramasamy R.K."/>
            <person name="Rodriguez J.C."/>
            <person name="Van S.L."/>
            <person name="Yuan L."/>
            <person name="Wang Z."/>
            <person name="Xia Z."/>
            <person name="Xiao L."/>
            <person name="Anderson O.D."/>
            <person name="Ouyang S."/>
            <person name="Liang Y."/>
            <person name="Zimin A.V."/>
            <person name="Pertea G."/>
            <person name="Qi P."/>
            <person name="Bennetzen J.L."/>
            <person name="Dai X."/>
            <person name="Dawson M.W."/>
            <person name="Muller H.G."/>
            <person name="Kugler K."/>
            <person name="Rivarola-Duarte L."/>
            <person name="Spannagl M."/>
            <person name="Mayer K.F.X."/>
            <person name="Lu F.H."/>
            <person name="Bevan M.W."/>
            <person name="Leroy P."/>
            <person name="Li P."/>
            <person name="You F.M."/>
            <person name="Sun Q."/>
            <person name="Liu Z."/>
            <person name="Lyons E."/>
            <person name="Wicker T."/>
            <person name="Salzberg S.L."/>
            <person name="Devos K.M."/>
            <person name="Dvorak J."/>
        </authorList>
    </citation>
    <scope>NUCLEOTIDE SEQUENCE [LARGE SCALE GENOMIC DNA]</scope>
    <source>
        <strain evidence="2">cv. AL8/78</strain>
    </source>
</reference>
<feature type="region of interest" description="Disordered" evidence="1">
    <location>
        <begin position="49"/>
        <end position="121"/>
    </location>
</feature>
<evidence type="ECO:0000256" key="1">
    <source>
        <dbReference type="SAM" id="MobiDB-lite"/>
    </source>
</evidence>
<evidence type="ECO:0000313" key="2">
    <source>
        <dbReference type="EnsemblPlants" id="AET5Gv20953100.8"/>
    </source>
</evidence>
<organism evidence="2 3">
    <name type="scientific">Aegilops tauschii subsp. strangulata</name>
    <name type="common">Goatgrass</name>
    <dbReference type="NCBI Taxonomy" id="200361"/>
    <lineage>
        <taxon>Eukaryota</taxon>
        <taxon>Viridiplantae</taxon>
        <taxon>Streptophyta</taxon>
        <taxon>Embryophyta</taxon>
        <taxon>Tracheophyta</taxon>
        <taxon>Spermatophyta</taxon>
        <taxon>Magnoliopsida</taxon>
        <taxon>Liliopsida</taxon>
        <taxon>Poales</taxon>
        <taxon>Poaceae</taxon>
        <taxon>BOP clade</taxon>
        <taxon>Pooideae</taxon>
        <taxon>Triticodae</taxon>
        <taxon>Triticeae</taxon>
        <taxon>Triticinae</taxon>
        <taxon>Aegilops</taxon>
    </lineage>
</organism>
<sequence>GAERREPRVVWVAAPRVPVRFAPTPLRFFLVHTVYIYVQHVRFPKPRTHRAALLPRPDDPSPFPTRYPTATQLRRPQPRARWAEAHDGAQAAAGDRAAGAGGAAVPEEAAAPDGAPHDVAV</sequence>
<dbReference type="EnsemblPlants" id="AET5Gv20953100.8">
    <property type="protein sequence ID" value="AET5Gv20953100.8"/>
    <property type="gene ID" value="AET5Gv20953100"/>
</dbReference>
<accession>A0A453LY91</accession>
<name>A0A453LY91_AEGTS</name>
<proteinExistence type="predicted"/>
<feature type="compositionally biased region" description="Low complexity" evidence="1">
    <location>
        <begin position="88"/>
        <end position="114"/>
    </location>
</feature>
<reference evidence="2" key="4">
    <citation type="submission" date="2019-03" db="UniProtKB">
        <authorList>
            <consortium name="EnsemblPlants"/>
        </authorList>
    </citation>
    <scope>IDENTIFICATION</scope>
</reference>
<reference evidence="2" key="5">
    <citation type="journal article" date="2021" name="G3 (Bethesda)">
        <title>Aegilops tauschii genome assembly Aet v5.0 features greater sequence contiguity and improved annotation.</title>
        <authorList>
            <person name="Wang L."/>
            <person name="Zhu T."/>
            <person name="Rodriguez J.C."/>
            <person name="Deal K.R."/>
            <person name="Dubcovsky J."/>
            <person name="McGuire P.E."/>
            <person name="Lux T."/>
            <person name="Spannagl M."/>
            <person name="Mayer K.F.X."/>
            <person name="Baldrich P."/>
            <person name="Meyers B.C."/>
            <person name="Huo N."/>
            <person name="Gu Y.Q."/>
            <person name="Zhou H."/>
            <person name="Devos K.M."/>
            <person name="Bennetzen J.L."/>
            <person name="Unver T."/>
            <person name="Budak H."/>
            <person name="Gulick P.J."/>
            <person name="Galiba G."/>
            <person name="Kalapos B."/>
            <person name="Nelson D.R."/>
            <person name="Li P."/>
            <person name="You F.M."/>
            <person name="Luo M.C."/>
            <person name="Dvorak J."/>
        </authorList>
    </citation>
    <scope>NUCLEOTIDE SEQUENCE [LARGE SCALE GENOMIC DNA]</scope>
    <source>
        <strain evidence="2">cv. AL8/78</strain>
    </source>
</reference>
<reference evidence="3" key="2">
    <citation type="journal article" date="2017" name="Nat. Plants">
        <title>The Aegilops tauschii genome reveals multiple impacts of transposons.</title>
        <authorList>
            <person name="Zhao G."/>
            <person name="Zou C."/>
            <person name="Li K."/>
            <person name="Wang K."/>
            <person name="Li T."/>
            <person name="Gao L."/>
            <person name="Zhang X."/>
            <person name="Wang H."/>
            <person name="Yang Z."/>
            <person name="Liu X."/>
            <person name="Jiang W."/>
            <person name="Mao L."/>
            <person name="Kong X."/>
            <person name="Jiao Y."/>
            <person name="Jia J."/>
        </authorList>
    </citation>
    <scope>NUCLEOTIDE SEQUENCE [LARGE SCALE GENOMIC DNA]</scope>
    <source>
        <strain evidence="3">cv. AL8/78</strain>
    </source>
</reference>
<evidence type="ECO:0000313" key="3">
    <source>
        <dbReference type="Proteomes" id="UP000015105"/>
    </source>
</evidence>
<reference evidence="3" key="1">
    <citation type="journal article" date="2014" name="Science">
        <title>Ancient hybridizations among the ancestral genomes of bread wheat.</title>
        <authorList>
            <consortium name="International Wheat Genome Sequencing Consortium,"/>
            <person name="Marcussen T."/>
            <person name="Sandve S.R."/>
            <person name="Heier L."/>
            <person name="Spannagl M."/>
            <person name="Pfeifer M."/>
            <person name="Jakobsen K.S."/>
            <person name="Wulff B.B."/>
            <person name="Steuernagel B."/>
            <person name="Mayer K.F."/>
            <person name="Olsen O.A."/>
        </authorList>
    </citation>
    <scope>NUCLEOTIDE SEQUENCE [LARGE SCALE GENOMIC DNA]</scope>
    <source>
        <strain evidence="3">cv. AL8/78</strain>
    </source>
</reference>
<dbReference type="Proteomes" id="UP000015105">
    <property type="component" value="Chromosome 5D"/>
</dbReference>
<keyword evidence="3" id="KW-1185">Reference proteome</keyword>
<dbReference type="AlphaFoldDB" id="A0A453LY91"/>